<comment type="caution">
    <text evidence="1">The sequence shown here is derived from an EMBL/GenBank/DDBJ whole genome shotgun (WGS) entry which is preliminary data.</text>
</comment>
<proteinExistence type="predicted"/>
<dbReference type="AlphaFoldDB" id="A0A179FDF9"/>
<dbReference type="GeneID" id="28858217"/>
<dbReference type="KEGG" id="pchm:VFPPC_16470"/>
<organism evidence="1 2">
    <name type="scientific">Pochonia chlamydosporia 170</name>
    <dbReference type="NCBI Taxonomy" id="1380566"/>
    <lineage>
        <taxon>Eukaryota</taxon>
        <taxon>Fungi</taxon>
        <taxon>Dikarya</taxon>
        <taxon>Ascomycota</taxon>
        <taxon>Pezizomycotina</taxon>
        <taxon>Sordariomycetes</taxon>
        <taxon>Hypocreomycetidae</taxon>
        <taxon>Hypocreales</taxon>
        <taxon>Clavicipitaceae</taxon>
        <taxon>Pochonia</taxon>
    </lineage>
</organism>
<reference evidence="1 2" key="1">
    <citation type="journal article" date="2016" name="PLoS Pathog.">
        <title>Biosynthesis of antibiotic leucinostatins in bio-control fungus Purpureocillium lilacinum and their inhibition on phytophthora revealed by genome mining.</title>
        <authorList>
            <person name="Wang G."/>
            <person name="Liu Z."/>
            <person name="Lin R."/>
            <person name="Li E."/>
            <person name="Mao Z."/>
            <person name="Ling J."/>
            <person name="Yang Y."/>
            <person name="Yin W.B."/>
            <person name="Xie B."/>
        </authorList>
    </citation>
    <scope>NUCLEOTIDE SEQUENCE [LARGE SCALE GENOMIC DNA]</scope>
    <source>
        <strain evidence="1">170</strain>
    </source>
</reference>
<accession>A0A179FDF9</accession>
<evidence type="ECO:0000313" key="2">
    <source>
        <dbReference type="Proteomes" id="UP000078397"/>
    </source>
</evidence>
<dbReference type="RefSeq" id="XP_018140987.1">
    <property type="nucleotide sequence ID" value="XM_018294223.1"/>
</dbReference>
<keyword evidence="2" id="KW-1185">Reference proteome</keyword>
<dbReference type="EMBL" id="LSBJ02000006">
    <property type="protein sequence ID" value="OAQ63407.1"/>
    <property type="molecule type" value="Genomic_DNA"/>
</dbReference>
<sequence length="114" mass="12547">MHLCSIANNCDNDAVIPPSVDLHDRFPKAHFRGAVTGDTEGGRGGYGGWSKEFDILADLDNNVIRFVTPARSSSDLWEGNPRHQPSSDFVREPLDATREAFGRNIHVIVGDNQT</sequence>
<name>A0A179FDF9_METCM</name>
<dbReference type="Proteomes" id="UP000078397">
    <property type="component" value="Unassembled WGS sequence"/>
</dbReference>
<evidence type="ECO:0000313" key="1">
    <source>
        <dbReference type="EMBL" id="OAQ63407.1"/>
    </source>
</evidence>
<gene>
    <name evidence="1" type="ORF">VFPPC_16470</name>
</gene>
<protein>
    <submittedName>
        <fullName evidence="1">Uncharacterized protein</fullName>
    </submittedName>
</protein>